<evidence type="ECO:0000256" key="3">
    <source>
        <dbReference type="ARBA" id="ARBA00022989"/>
    </source>
</evidence>
<keyword evidence="4 5" id="KW-0472">Membrane</keyword>
<dbReference type="SUPFAM" id="SSF81330">
    <property type="entry name" value="Gated mechanosensitive channel"/>
    <property type="match status" value="1"/>
</dbReference>
<evidence type="ECO:0000313" key="6">
    <source>
        <dbReference type="EMBL" id="AXE60523.1"/>
    </source>
</evidence>
<dbReference type="EMBL" id="CP029295">
    <property type="protein sequence ID" value="AXE60523.1"/>
    <property type="molecule type" value="Genomic_DNA"/>
</dbReference>
<keyword evidence="7" id="KW-1185">Reference proteome</keyword>
<evidence type="ECO:0000256" key="2">
    <source>
        <dbReference type="ARBA" id="ARBA00022692"/>
    </source>
</evidence>
<sequence>MTKKELDEKKHYVKKSYVDAKNIVIRGNMFMLAIGLLLGASFGAVVSSLATDVIMSAITRAIDVNVQEWIVWQKIVDGKVVGGIYIGKFLAALLQFIIVSIFIFFGLLTVFLIKNKMTYAKAKKMPVEDEKPTPISHQEMMLEELRKLNENLMLLKAAPETSARKTKKTE</sequence>
<reference evidence="6 7" key="1">
    <citation type="submission" date="2018-05" db="EMBL/GenBank/DDBJ databases">
        <title>Annotation of the Mycoplasma phocidae genome.</title>
        <authorList>
            <person name="Brown D.R."/>
            <person name="Kutish G.F."/>
            <person name="Frasca S.Jr."/>
        </authorList>
    </citation>
    <scope>NUCLEOTIDE SEQUENCE [LARGE SCALE GENOMIC DNA]</scope>
    <source>
        <strain evidence="6 7">105</strain>
    </source>
</reference>
<dbReference type="GO" id="GO:0008381">
    <property type="term" value="F:mechanosensitive monoatomic ion channel activity"/>
    <property type="evidence" value="ECO:0007669"/>
    <property type="project" value="TreeGrafter"/>
</dbReference>
<dbReference type="RefSeq" id="WP_114190643.1">
    <property type="nucleotide sequence ID" value="NZ_CP029295.1"/>
</dbReference>
<feature type="transmembrane region" description="Helical" evidence="5">
    <location>
        <begin position="30"/>
        <end position="50"/>
    </location>
</feature>
<comment type="subcellular location">
    <subcellularLocation>
        <location evidence="1">Membrane</location>
        <topology evidence="1">Multi-pass membrane protein</topology>
    </subcellularLocation>
</comment>
<evidence type="ECO:0000256" key="1">
    <source>
        <dbReference type="ARBA" id="ARBA00004141"/>
    </source>
</evidence>
<proteinExistence type="predicted"/>
<feature type="transmembrane region" description="Helical" evidence="5">
    <location>
        <begin position="89"/>
        <end position="113"/>
    </location>
</feature>
<dbReference type="InterPro" id="IPR036019">
    <property type="entry name" value="MscL_channel"/>
</dbReference>
<keyword evidence="2 5" id="KW-0812">Transmembrane</keyword>
<dbReference type="Gene3D" id="1.10.1200.120">
    <property type="entry name" value="Large-conductance mechanosensitive channel, MscL, domain 1"/>
    <property type="match status" value="1"/>
</dbReference>
<dbReference type="Proteomes" id="UP000252477">
    <property type="component" value="Chromosome"/>
</dbReference>
<keyword evidence="3 5" id="KW-1133">Transmembrane helix</keyword>
<accession>A0A2Z5IPD4</accession>
<dbReference type="PANTHER" id="PTHR30266:SF2">
    <property type="entry name" value="LARGE-CONDUCTANCE MECHANOSENSITIVE CHANNEL"/>
    <property type="match status" value="1"/>
</dbReference>
<evidence type="ECO:0000256" key="4">
    <source>
        <dbReference type="ARBA" id="ARBA00023136"/>
    </source>
</evidence>
<name>A0A2Z5IPD4_9BACT</name>
<gene>
    <name evidence="6" type="ORF">DA803_00200</name>
</gene>
<dbReference type="AlphaFoldDB" id="A0A2Z5IPD4"/>
<dbReference type="KEGG" id="mpho:DA803_00200"/>
<dbReference type="PANTHER" id="PTHR30266">
    <property type="entry name" value="MECHANOSENSITIVE CHANNEL MSCL"/>
    <property type="match status" value="1"/>
</dbReference>
<dbReference type="InterPro" id="IPR037673">
    <property type="entry name" value="MSC/AndL"/>
</dbReference>
<protein>
    <submittedName>
        <fullName evidence="6">Mechanosensitive ion channel protein MscL</fullName>
    </submittedName>
</protein>
<dbReference type="Pfam" id="PF01741">
    <property type="entry name" value="MscL"/>
    <property type="match status" value="1"/>
</dbReference>
<evidence type="ECO:0000313" key="7">
    <source>
        <dbReference type="Proteomes" id="UP000252477"/>
    </source>
</evidence>
<evidence type="ECO:0000256" key="5">
    <source>
        <dbReference type="SAM" id="Phobius"/>
    </source>
</evidence>
<dbReference type="OrthoDB" id="401231at2"/>
<dbReference type="GO" id="GO:0016020">
    <property type="term" value="C:membrane"/>
    <property type="evidence" value="ECO:0007669"/>
    <property type="project" value="UniProtKB-SubCell"/>
</dbReference>
<organism evidence="6 7">
    <name type="scientific">[Mycoplasma] phocae</name>
    <dbReference type="NCBI Taxonomy" id="142651"/>
    <lineage>
        <taxon>Bacteria</taxon>
        <taxon>Bacillati</taxon>
        <taxon>Mycoplasmatota</taxon>
        <taxon>Mycoplasmoidales</taxon>
        <taxon>Metamycoplasmataceae</taxon>
        <taxon>Metamycoplasma</taxon>
    </lineage>
</organism>